<dbReference type="RefSeq" id="WP_226542821.1">
    <property type="nucleotide sequence ID" value="NZ_JAJAPW010000003.1"/>
</dbReference>
<comment type="catalytic activity">
    <reaction evidence="1">
        <text>ATP + protein L-histidine = ADP + protein N-phospho-L-histidine.</text>
        <dbReference type="EC" id="2.7.13.3"/>
    </reaction>
</comment>
<keyword evidence="6" id="KW-0418">Kinase</keyword>
<reference evidence="12" key="1">
    <citation type="submission" date="2021-10" db="EMBL/GenBank/DDBJ databases">
        <title>Tamlana sargassums sp. nov., and Tamlana laminarinivorans sp. nov., two new bacteria isolated from the brown alga.</title>
        <authorList>
            <person name="Li J."/>
        </authorList>
    </citation>
    <scope>NUCLEOTIDE SEQUENCE</scope>
    <source>
        <strain evidence="12">PT2-4</strain>
    </source>
</reference>
<dbReference type="InterPro" id="IPR011990">
    <property type="entry name" value="TPR-like_helical_dom_sf"/>
</dbReference>
<dbReference type="GO" id="GO:0007234">
    <property type="term" value="P:osmosensory signaling via phosphorelay pathway"/>
    <property type="evidence" value="ECO:0007669"/>
    <property type="project" value="TreeGrafter"/>
</dbReference>
<dbReference type="PROSITE" id="PS50109">
    <property type="entry name" value="HIS_KIN"/>
    <property type="match status" value="1"/>
</dbReference>
<dbReference type="Gene3D" id="3.30.565.10">
    <property type="entry name" value="Histidine kinase-like ATPase, C-terminal domain"/>
    <property type="match status" value="1"/>
</dbReference>
<evidence type="ECO:0000256" key="1">
    <source>
        <dbReference type="ARBA" id="ARBA00000085"/>
    </source>
</evidence>
<keyword evidence="9" id="KW-0802">TPR repeat</keyword>
<feature type="transmembrane region" description="Helical" evidence="10">
    <location>
        <begin position="409"/>
        <end position="430"/>
    </location>
</feature>
<evidence type="ECO:0000256" key="8">
    <source>
        <dbReference type="ARBA" id="ARBA00023012"/>
    </source>
</evidence>
<dbReference type="EMBL" id="JAJAPW010000003">
    <property type="protein sequence ID" value="MCB4798639.1"/>
    <property type="molecule type" value="Genomic_DNA"/>
</dbReference>
<protein>
    <recommendedName>
        <fullName evidence="2">histidine kinase</fullName>
        <ecNumber evidence="2">2.7.13.3</ecNumber>
    </recommendedName>
</protein>
<dbReference type="InterPro" id="IPR005467">
    <property type="entry name" value="His_kinase_dom"/>
</dbReference>
<dbReference type="Gene3D" id="1.25.40.10">
    <property type="entry name" value="Tetratricopeptide repeat domain"/>
    <property type="match status" value="2"/>
</dbReference>
<dbReference type="Pfam" id="PF02518">
    <property type="entry name" value="HATPase_c"/>
    <property type="match status" value="1"/>
</dbReference>
<dbReference type="PANTHER" id="PTHR42878:SF7">
    <property type="entry name" value="SENSOR HISTIDINE KINASE GLRK"/>
    <property type="match status" value="1"/>
</dbReference>
<dbReference type="GO" id="GO:0000156">
    <property type="term" value="F:phosphorelay response regulator activity"/>
    <property type="evidence" value="ECO:0007669"/>
    <property type="project" value="TreeGrafter"/>
</dbReference>
<dbReference type="InterPro" id="IPR036097">
    <property type="entry name" value="HisK_dim/P_sf"/>
</dbReference>
<keyword evidence="10" id="KW-0812">Transmembrane</keyword>
<evidence type="ECO:0000256" key="7">
    <source>
        <dbReference type="ARBA" id="ARBA00022840"/>
    </source>
</evidence>
<dbReference type="PANTHER" id="PTHR42878">
    <property type="entry name" value="TWO-COMPONENT HISTIDINE KINASE"/>
    <property type="match status" value="1"/>
</dbReference>
<dbReference type="GO" id="GO:0000155">
    <property type="term" value="F:phosphorelay sensor kinase activity"/>
    <property type="evidence" value="ECO:0007669"/>
    <property type="project" value="InterPro"/>
</dbReference>
<dbReference type="SUPFAM" id="SSF55874">
    <property type="entry name" value="ATPase domain of HSP90 chaperone/DNA topoisomerase II/histidine kinase"/>
    <property type="match status" value="1"/>
</dbReference>
<dbReference type="AlphaFoldDB" id="A0A9X1I288"/>
<keyword evidence="10" id="KW-0472">Membrane</keyword>
<dbReference type="SUPFAM" id="SSF81901">
    <property type="entry name" value="HCP-like"/>
    <property type="match status" value="1"/>
</dbReference>
<dbReference type="PROSITE" id="PS50005">
    <property type="entry name" value="TPR"/>
    <property type="match status" value="1"/>
</dbReference>
<evidence type="ECO:0000256" key="4">
    <source>
        <dbReference type="ARBA" id="ARBA00022679"/>
    </source>
</evidence>
<keyword evidence="5" id="KW-0547">Nucleotide-binding</keyword>
<dbReference type="InterPro" id="IPR004358">
    <property type="entry name" value="Sig_transdc_His_kin-like_C"/>
</dbReference>
<dbReference type="GO" id="GO:0005524">
    <property type="term" value="F:ATP binding"/>
    <property type="evidence" value="ECO:0007669"/>
    <property type="project" value="UniProtKB-KW"/>
</dbReference>
<dbReference type="PRINTS" id="PR00344">
    <property type="entry name" value="BCTRLSENSOR"/>
</dbReference>
<keyword evidence="8" id="KW-0902">Two-component regulatory system</keyword>
<evidence type="ECO:0000256" key="5">
    <source>
        <dbReference type="ARBA" id="ARBA00022741"/>
    </source>
</evidence>
<name>A0A9X1I288_9FLAO</name>
<feature type="domain" description="Histidine kinase" evidence="11">
    <location>
        <begin position="476"/>
        <end position="690"/>
    </location>
</feature>
<organism evidence="12 13">
    <name type="scientific">Neotamlana laminarinivorans</name>
    <dbReference type="NCBI Taxonomy" id="2883124"/>
    <lineage>
        <taxon>Bacteria</taxon>
        <taxon>Pseudomonadati</taxon>
        <taxon>Bacteroidota</taxon>
        <taxon>Flavobacteriia</taxon>
        <taxon>Flavobacteriales</taxon>
        <taxon>Flavobacteriaceae</taxon>
        <taxon>Neotamlana</taxon>
    </lineage>
</organism>
<dbReference type="Proteomes" id="UP001139199">
    <property type="component" value="Unassembled WGS sequence"/>
</dbReference>
<comment type="caution">
    <text evidence="12">The sequence shown here is derived from an EMBL/GenBank/DDBJ whole genome shotgun (WGS) entry which is preliminary data.</text>
</comment>
<dbReference type="SMART" id="SM00387">
    <property type="entry name" value="HATPase_c"/>
    <property type="match status" value="1"/>
</dbReference>
<dbReference type="InterPro" id="IPR036890">
    <property type="entry name" value="HATPase_C_sf"/>
</dbReference>
<evidence type="ECO:0000256" key="6">
    <source>
        <dbReference type="ARBA" id="ARBA00022777"/>
    </source>
</evidence>
<dbReference type="InterPro" id="IPR019734">
    <property type="entry name" value="TPR_rpt"/>
</dbReference>
<dbReference type="CDD" id="cd00082">
    <property type="entry name" value="HisKA"/>
    <property type="match status" value="1"/>
</dbReference>
<dbReference type="InterPro" id="IPR050351">
    <property type="entry name" value="BphY/WalK/GraS-like"/>
</dbReference>
<evidence type="ECO:0000313" key="12">
    <source>
        <dbReference type="EMBL" id="MCB4798639.1"/>
    </source>
</evidence>
<dbReference type="SMART" id="SM00028">
    <property type="entry name" value="TPR"/>
    <property type="match status" value="6"/>
</dbReference>
<keyword evidence="4" id="KW-0808">Transferase</keyword>
<evidence type="ECO:0000313" key="13">
    <source>
        <dbReference type="Proteomes" id="UP001139199"/>
    </source>
</evidence>
<keyword evidence="3" id="KW-0597">Phosphoprotein</keyword>
<evidence type="ECO:0000256" key="2">
    <source>
        <dbReference type="ARBA" id="ARBA00012438"/>
    </source>
</evidence>
<dbReference type="FunFam" id="3.30.565.10:FF:000006">
    <property type="entry name" value="Sensor histidine kinase WalK"/>
    <property type="match status" value="1"/>
</dbReference>
<dbReference type="PROSITE" id="PS50293">
    <property type="entry name" value="TPR_REGION"/>
    <property type="match status" value="1"/>
</dbReference>
<dbReference type="InterPro" id="IPR003594">
    <property type="entry name" value="HATPase_dom"/>
</dbReference>
<dbReference type="EC" id="2.7.13.3" evidence="2"/>
<proteinExistence type="predicted"/>
<feature type="repeat" description="TPR" evidence="9">
    <location>
        <begin position="162"/>
        <end position="195"/>
    </location>
</feature>
<dbReference type="SUPFAM" id="SSF47384">
    <property type="entry name" value="Homodimeric domain of signal transducing histidine kinase"/>
    <property type="match status" value="1"/>
</dbReference>
<dbReference type="InterPro" id="IPR003661">
    <property type="entry name" value="HisK_dim/P_dom"/>
</dbReference>
<keyword evidence="13" id="KW-1185">Reference proteome</keyword>
<dbReference type="Gene3D" id="1.10.287.130">
    <property type="match status" value="1"/>
</dbReference>
<evidence type="ECO:0000256" key="3">
    <source>
        <dbReference type="ARBA" id="ARBA00022553"/>
    </source>
</evidence>
<evidence type="ECO:0000256" key="9">
    <source>
        <dbReference type="PROSITE-ProRule" id="PRU00339"/>
    </source>
</evidence>
<accession>A0A9X1I288</accession>
<dbReference type="Pfam" id="PF00512">
    <property type="entry name" value="HisKA"/>
    <property type="match status" value="1"/>
</dbReference>
<sequence length="693" mass="79171">MRKKGLFFLLFISFVGFSQSKDNDIDSLAIELAFQEQDSLKVKTSLKLIKSLYEIGSYDRALQYVIESEKLSNTLNYKDAQAKISYYKSLIYDKKGDYINAISGFSKSKDLFKALKDTINIAKVNNSIGVLEVKKGNYNTGMQHTLAAIKELESTNLNNELNIAYTNLGNCYYQLNDTDKAINYFTKALNIQKQLNNTTDEVSTNFKLAELYSIKKEHRKTIEVYENLLANEAINKSDLAHIYPKIGSEYLKFNDFENATKYLVKGYNYNVKNERSDDFLEVLNSLGELNINKKRLKIAEKQLKQSGALAKELNNEKELLRHYLLMKKLDSIKKRFDKAYLWQQKYYELNTSILKKQNKISNELVTGNLNIVEHSSFDSLINEKETSVVEIKPTENEIENRENYNKLKILFYGLLAALAIASTFLILMYIKRNNSIKYTQELEEKNVKIELQNQAFLEQTKHLENVNNVKDKLFSIVSHDLKDSLSSITGFIELLRDGSLSREEFENLIPELSENASNASLLMFNLLNWSKSQMQSLEPKPTLFDIQEVFEEKVRIIETRLESKGITIIDHSLRDFVYADRSMIEIVTQNLLANALKFSKTGDTITVANHISNGSCIFSVNDTGVGISKSNIDKLFKSNTFTTNGTNNEKGTGLGLSICKEMVELNNGKIWVESTLGVGSTFYVELPKSKPKR</sequence>
<evidence type="ECO:0000259" key="11">
    <source>
        <dbReference type="PROSITE" id="PS50109"/>
    </source>
</evidence>
<dbReference type="GO" id="GO:0030295">
    <property type="term" value="F:protein kinase activator activity"/>
    <property type="evidence" value="ECO:0007669"/>
    <property type="project" value="TreeGrafter"/>
</dbReference>
<gene>
    <name evidence="12" type="ORF">LG649_07275</name>
</gene>
<keyword evidence="10" id="KW-1133">Transmembrane helix</keyword>
<dbReference type="Pfam" id="PF00515">
    <property type="entry name" value="TPR_1"/>
    <property type="match status" value="1"/>
</dbReference>
<keyword evidence="7" id="KW-0067">ATP-binding</keyword>
<dbReference type="SMART" id="SM00388">
    <property type="entry name" value="HisKA"/>
    <property type="match status" value="1"/>
</dbReference>
<evidence type="ECO:0000256" key="10">
    <source>
        <dbReference type="SAM" id="Phobius"/>
    </source>
</evidence>